<feature type="compositionally biased region" description="Acidic residues" evidence="1">
    <location>
        <begin position="40"/>
        <end position="50"/>
    </location>
</feature>
<feature type="region of interest" description="Disordered" evidence="1">
    <location>
        <begin position="313"/>
        <end position="350"/>
    </location>
</feature>
<dbReference type="EMBL" id="KN818392">
    <property type="protein sequence ID" value="KIL56911.1"/>
    <property type="molecule type" value="Genomic_DNA"/>
</dbReference>
<reference evidence="2 3" key="1">
    <citation type="submission" date="2014-04" db="EMBL/GenBank/DDBJ databases">
        <title>Evolutionary Origins and Diversification of the Mycorrhizal Mutualists.</title>
        <authorList>
            <consortium name="DOE Joint Genome Institute"/>
            <consortium name="Mycorrhizal Genomics Consortium"/>
            <person name="Kohler A."/>
            <person name="Kuo A."/>
            <person name="Nagy L.G."/>
            <person name="Floudas D."/>
            <person name="Copeland A."/>
            <person name="Barry K.W."/>
            <person name="Cichocki N."/>
            <person name="Veneault-Fourrey C."/>
            <person name="LaButti K."/>
            <person name="Lindquist E.A."/>
            <person name="Lipzen A."/>
            <person name="Lundell T."/>
            <person name="Morin E."/>
            <person name="Murat C."/>
            <person name="Riley R."/>
            <person name="Ohm R."/>
            <person name="Sun H."/>
            <person name="Tunlid A."/>
            <person name="Henrissat B."/>
            <person name="Grigoriev I.V."/>
            <person name="Hibbett D.S."/>
            <person name="Martin F."/>
        </authorList>
    </citation>
    <scope>NUCLEOTIDE SEQUENCE [LARGE SCALE GENOMIC DNA]</scope>
    <source>
        <strain evidence="2 3">Koide BX008</strain>
    </source>
</reference>
<feature type="region of interest" description="Disordered" evidence="1">
    <location>
        <begin position="147"/>
        <end position="191"/>
    </location>
</feature>
<dbReference type="InParanoid" id="A0A0C2WJR2"/>
<sequence>MSTFNLFAQTHSLQHQRAHPVVDELPVISEESEARVVEGGDGDGDGDGDGNVDWNSEGRDRDETPILIDSLPPTPTLSPTTPEIRIQVEEPVLPPLPLSPRNTGSGMRNGAADDNVDFPVPEFQDDLPPAYTPAPDLNHGEAKFRFNNHPEHLTNPHPHPQISHQRLQRKATPPLPLLLPRGHSHPDRRSPLSIEEDVDLWVSNSSGVGNRRSGADAGLLSTTTTRYACSFGSKTGSIMTGMSERGHRLSLLPPPLPPELAKPMEDRLVPLIVSMLAPTMSGSSNANSSRSLSNVHPIKRQLGFCTQFVHSRNDGLPNLDPPKPKGINPDRLRKWTSSTSNEPSMLKLAK</sequence>
<evidence type="ECO:0000256" key="1">
    <source>
        <dbReference type="SAM" id="MobiDB-lite"/>
    </source>
</evidence>
<accession>A0A0C2WJR2</accession>
<evidence type="ECO:0000313" key="3">
    <source>
        <dbReference type="Proteomes" id="UP000054549"/>
    </source>
</evidence>
<dbReference type="HOGENOM" id="CLU_792197_0_0_1"/>
<organism evidence="2 3">
    <name type="scientific">Amanita muscaria (strain Koide BX008)</name>
    <dbReference type="NCBI Taxonomy" id="946122"/>
    <lineage>
        <taxon>Eukaryota</taxon>
        <taxon>Fungi</taxon>
        <taxon>Dikarya</taxon>
        <taxon>Basidiomycota</taxon>
        <taxon>Agaricomycotina</taxon>
        <taxon>Agaricomycetes</taxon>
        <taxon>Agaricomycetidae</taxon>
        <taxon>Agaricales</taxon>
        <taxon>Pluteineae</taxon>
        <taxon>Amanitaceae</taxon>
        <taxon>Amanita</taxon>
    </lineage>
</organism>
<dbReference type="Proteomes" id="UP000054549">
    <property type="component" value="Unassembled WGS sequence"/>
</dbReference>
<keyword evidence="3" id="KW-1185">Reference proteome</keyword>
<gene>
    <name evidence="2" type="ORF">M378DRAFT_16652</name>
</gene>
<proteinExistence type="predicted"/>
<protein>
    <submittedName>
        <fullName evidence="2">Uncharacterized protein</fullName>
    </submittedName>
</protein>
<evidence type="ECO:0000313" key="2">
    <source>
        <dbReference type="EMBL" id="KIL56911.1"/>
    </source>
</evidence>
<dbReference type="AlphaFoldDB" id="A0A0C2WJR2"/>
<feature type="region of interest" description="Disordered" evidence="1">
    <location>
        <begin position="34"/>
        <end position="112"/>
    </location>
</feature>
<name>A0A0C2WJR2_AMAMK</name>
<feature type="compositionally biased region" description="Low complexity" evidence="1">
    <location>
        <begin position="65"/>
        <end position="82"/>
    </location>
</feature>